<organism evidence="2 3">
    <name type="scientific">Hymenobacter daecheongensis DSM 21074</name>
    <dbReference type="NCBI Taxonomy" id="1121955"/>
    <lineage>
        <taxon>Bacteria</taxon>
        <taxon>Pseudomonadati</taxon>
        <taxon>Bacteroidota</taxon>
        <taxon>Cytophagia</taxon>
        <taxon>Cytophagales</taxon>
        <taxon>Hymenobacteraceae</taxon>
        <taxon>Hymenobacter</taxon>
    </lineage>
</organism>
<dbReference type="STRING" id="1121955.SAMN02745146_0706"/>
<evidence type="ECO:0000256" key="1">
    <source>
        <dbReference type="SAM" id="SignalP"/>
    </source>
</evidence>
<dbReference type="EMBL" id="FQYN01000001">
    <property type="protein sequence ID" value="SHI38019.1"/>
    <property type="molecule type" value="Genomic_DNA"/>
</dbReference>
<feature type="signal peptide" evidence="1">
    <location>
        <begin position="1"/>
        <end position="19"/>
    </location>
</feature>
<proteinExistence type="predicted"/>
<feature type="chain" id="PRO_5012725737" description="DUF4142 domain-containing protein" evidence="1">
    <location>
        <begin position="20"/>
        <end position="178"/>
    </location>
</feature>
<evidence type="ECO:0000313" key="2">
    <source>
        <dbReference type="EMBL" id="SHI38019.1"/>
    </source>
</evidence>
<evidence type="ECO:0000313" key="3">
    <source>
        <dbReference type="Proteomes" id="UP000184418"/>
    </source>
</evidence>
<dbReference type="PROSITE" id="PS51257">
    <property type="entry name" value="PROKAR_LIPOPROTEIN"/>
    <property type="match status" value="1"/>
</dbReference>
<dbReference type="OrthoDB" id="883648at2"/>
<dbReference type="RefSeq" id="WP_073105327.1">
    <property type="nucleotide sequence ID" value="NZ_FQYN01000001.1"/>
</dbReference>
<dbReference type="AlphaFoldDB" id="A0A1M6ANC1"/>
<evidence type="ECO:0008006" key="4">
    <source>
        <dbReference type="Google" id="ProtNLM"/>
    </source>
</evidence>
<name>A0A1M6ANC1_9BACT</name>
<keyword evidence="3" id="KW-1185">Reference proteome</keyword>
<accession>A0A1M6ANC1</accession>
<dbReference type="Proteomes" id="UP000184418">
    <property type="component" value="Unassembled WGS sequence"/>
</dbReference>
<sequence>MKRPSLFFVPSAALLAAFALVSCDTTPRERQEIVRQEARNLDSLVDRTASKLKTAGHRAARFDSVSRMRNRQPLDNASLATFSAELLGPYAAIDQLTPDTIEPAYKQFLQQVRQRRRTWTQRDWDYATAIYKSLNERLRVIRLDVKGRAELHIRALQTEFTALETSRDVKDLGAAVKE</sequence>
<reference evidence="2 3" key="1">
    <citation type="submission" date="2016-11" db="EMBL/GenBank/DDBJ databases">
        <authorList>
            <person name="Jaros S."/>
            <person name="Januszkiewicz K."/>
            <person name="Wedrychowicz H."/>
        </authorList>
    </citation>
    <scope>NUCLEOTIDE SEQUENCE [LARGE SCALE GENOMIC DNA]</scope>
    <source>
        <strain evidence="2 3">DSM 21074</strain>
    </source>
</reference>
<protein>
    <recommendedName>
        <fullName evidence="4">DUF4142 domain-containing protein</fullName>
    </recommendedName>
</protein>
<keyword evidence="1" id="KW-0732">Signal</keyword>
<gene>
    <name evidence="2" type="ORF">SAMN02745146_0706</name>
</gene>